<dbReference type="SUPFAM" id="SSF81321">
    <property type="entry name" value="Family A G protein-coupled receptor-like"/>
    <property type="match status" value="1"/>
</dbReference>
<evidence type="ECO:0000259" key="11">
    <source>
        <dbReference type="PROSITE" id="PS50262"/>
    </source>
</evidence>
<evidence type="ECO:0000256" key="9">
    <source>
        <dbReference type="SAM" id="Phobius"/>
    </source>
</evidence>
<dbReference type="Gene3D" id="2.10.25.10">
    <property type="entry name" value="Laminin"/>
    <property type="match status" value="1"/>
</dbReference>
<evidence type="ECO:0000256" key="2">
    <source>
        <dbReference type="ARBA" id="ARBA00022692"/>
    </source>
</evidence>
<comment type="caution">
    <text evidence="7">Lacks conserved residue(s) required for the propagation of feature annotation.</text>
</comment>
<keyword evidence="13" id="KW-1185">Reference proteome</keyword>
<feature type="domain" description="EGF-like" evidence="10">
    <location>
        <begin position="889"/>
        <end position="927"/>
    </location>
</feature>
<dbReference type="InterPro" id="IPR000742">
    <property type="entry name" value="EGF"/>
</dbReference>
<dbReference type="Proteomes" id="UP000663828">
    <property type="component" value="Unassembled WGS sequence"/>
</dbReference>
<dbReference type="PROSITE" id="PS50026">
    <property type="entry name" value="EGF_3"/>
    <property type="match status" value="2"/>
</dbReference>
<evidence type="ECO:0000256" key="6">
    <source>
        <dbReference type="ARBA" id="ARBA00023157"/>
    </source>
</evidence>
<keyword evidence="7" id="KW-0245">EGF-like domain</keyword>
<name>A0A813ZRE3_ADIRI</name>
<dbReference type="GO" id="GO:0016192">
    <property type="term" value="P:vesicle-mediated transport"/>
    <property type="evidence" value="ECO:0007669"/>
    <property type="project" value="UniProtKB-ARBA"/>
</dbReference>
<feature type="transmembrane region" description="Helical" evidence="9">
    <location>
        <begin position="1349"/>
        <end position="1367"/>
    </location>
</feature>
<feature type="domain" description="EGF-like" evidence="10">
    <location>
        <begin position="960"/>
        <end position="1003"/>
    </location>
</feature>
<dbReference type="CDD" id="cd00637">
    <property type="entry name" value="7tm_classA_rhodopsin-like"/>
    <property type="match status" value="1"/>
</dbReference>
<keyword evidence="3" id="KW-0677">Repeat</keyword>
<dbReference type="SUPFAM" id="SSF57424">
    <property type="entry name" value="LDL receptor-like module"/>
    <property type="match status" value="2"/>
</dbReference>
<feature type="disulfide bond" evidence="8">
    <location>
        <begin position="184"/>
        <end position="196"/>
    </location>
</feature>
<feature type="transmembrane region" description="Helical" evidence="9">
    <location>
        <begin position="1229"/>
        <end position="1255"/>
    </location>
</feature>
<evidence type="ECO:0000259" key="10">
    <source>
        <dbReference type="PROSITE" id="PS50026"/>
    </source>
</evidence>
<organism evidence="12 13">
    <name type="scientific">Adineta ricciae</name>
    <name type="common">Rotifer</name>
    <dbReference type="NCBI Taxonomy" id="249248"/>
    <lineage>
        <taxon>Eukaryota</taxon>
        <taxon>Metazoa</taxon>
        <taxon>Spiralia</taxon>
        <taxon>Gnathifera</taxon>
        <taxon>Rotifera</taxon>
        <taxon>Eurotatoria</taxon>
        <taxon>Bdelloidea</taxon>
        <taxon>Adinetida</taxon>
        <taxon>Adinetidae</taxon>
        <taxon>Adineta</taxon>
    </lineage>
</organism>
<feature type="domain" description="G-protein coupled receptors family 1 profile" evidence="11">
    <location>
        <begin position="1204"/>
        <end position="1503"/>
    </location>
</feature>
<evidence type="ECO:0000256" key="4">
    <source>
        <dbReference type="ARBA" id="ARBA00022989"/>
    </source>
</evidence>
<dbReference type="PROSITE" id="PS01186">
    <property type="entry name" value="EGF_2"/>
    <property type="match status" value="1"/>
</dbReference>
<keyword evidence="6 7" id="KW-1015">Disulfide bond</keyword>
<proteinExistence type="predicted"/>
<evidence type="ECO:0000256" key="5">
    <source>
        <dbReference type="ARBA" id="ARBA00023136"/>
    </source>
</evidence>
<dbReference type="Gene3D" id="1.20.1070.10">
    <property type="entry name" value="Rhodopsin 7-helix transmembrane proteins"/>
    <property type="match status" value="1"/>
</dbReference>
<dbReference type="SUPFAM" id="SSF57196">
    <property type="entry name" value="EGF/Laminin"/>
    <property type="match status" value="1"/>
</dbReference>
<feature type="disulfide bond" evidence="7">
    <location>
        <begin position="893"/>
        <end position="903"/>
    </location>
</feature>
<dbReference type="PANTHER" id="PTHR24270">
    <property type="entry name" value="LOW-DENSITY LIPOPROTEIN RECEPTOR-RELATED"/>
    <property type="match status" value="1"/>
</dbReference>
<reference evidence="12" key="1">
    <citation type="submission" date="2021-02" db="EMBL/GenBank/DDBJ databases">
        <authorList>
            <person name="Nowell W R."/>
        </authorList>
    </citation>
    <scope>NUCLEOTIDE SEQUENCE</scope>
</reference>
<dbReference type="InterPro" id="IPR002172">
    <property type="entry name" value="LDrepeatLR_classA_rpt"/>
</dbReference>
<dbReference type="PROSITE" id="PS50262">
    <property type="entry name" value="G_PROTEIN_RECEP_F1_2"/>
    <property type="match status" value="1"/>
</dbReference>
<protein>
    <submittedName>
        <fullName evidence="12">Uncharacterized protein</fullName>
    </submittedName>
</protein>
<feature type="transmembrane region" description="Helical" evidence="9">
    <location>
        <begin position="1267"/>
        <end position="1291"/>
    </location>
</feature>
<dbReference type="Pfam" id="PF00057">
    <property type="entry name" value="Ldl_recept_a"/>
    <property type="match status" value="1"/>
</dbReference>
<evidence type="ECO:0000256" key="8">
    <source>
        <dbReference type="PROSITE-ProRule" id="PRU00124"/>
    </source>
</evidence>
<evidence type="ECO:0000313" key="12">
    <source>
        <dbReference type="EMBL" id="CAF0901578.1"/>
    </source>
</evidence>
<dbReference type="Gene3D" id="4.10.400.10">
    <property type="entry name" value="Low-density Lipoprotein Receptor"/>
    <property type="match status" value="3"/>
</dbReference>
<feature type="transmembrane region" description="Helical" evidence="9">
    <location>
        <begin position="1311"/>
        <end position="1329"/>
    </location>
</feature>
<dbReference type="PRINTS" id="PR00261">
    <property type="entry name" value="LDLRECEPTOR"/>
</dbReference>
<accession>A0A813ZRE3</accession>
<dbReference type="InterPro" id="IPR050685">
    <property type="entry name" value="LDLR"/>
</dbReference>
<keyword evidence="5 9" id="KW-0472">Membrane</keyword>
<dbReference type="PROSITE" id="PS50068">
    <property type="entry name" value="LDLRA_2"/>
    <property type="match status" value="3"/>
</dbReference>
<evidence type="ECO:0000313" key="13">
    <source>
        <dbReference type="Proteomes" id="UP000663828"/>
    </source>
</evidence>
<gene>
    <name evidence="12" type="ORF">XAT740_LOCUS8052</name>
</gene>
<feature type="transmembrane region" description="Helical" evidence="9">
    <location>
        <begin position="1483"/>
        <end position="1505"/>
    </location>
</feature>
<evidence type="ECO:0000256" key="1">
    <source>
        <dbReference type="ARBA" id="ARBA00004167"/>
    </source>
</evidence>
<dbReference type="SMART" id="SM00192">
    <property type="entry name" value="LDLa"/>
    <property type="match status" value="5"/>
</dbReference>
<dbReference type="PROSITE" id="PS00022">
    <property type="entry name" value="EGF_1"/>
    <property type="match status" value="3"/>
</dbReference>
<keyword evidence="2 9" id="KW-0812">Transmembrane</keyword>
<feature type="disulfide bond" evidence="7">
    <location>
        <begin position="917"/>
        <end position="926"/>
    </location>
</feature>
<dbReference type="InterPro" id="IPR036055">
    <property type="entry name" value="LDL_receptor-like_sf"/>
</dbReference>
<evidence type="ECO:0000256" key="3">
    <source>
        <dbReference type="ARBA" id="ARBA00022737"/>
    </source>
</evidence>
<dbReference type="GO" id="GO:0005886">
    <property type="term" value="C:plasma membrane"/>
    <property type="evidence" value="ECO:0007669"/>
    <property type="project" value="TreeGrafter"/>
</dbReference>
<feature type="disulfide bond" evidence="7">
    <location>
        <begin position="993"/>
        <end position="1002"/>
    </location>
</feature>
<feature type="transmembrane region" description="Helical" evidence="9">
    <location>
        <begin position="1452"/>
        <end position="1471"/>
    </location>
</feature>
<keyword evidence="4 9" id="KW-1133">Transmembrane helix</keyword>
<dbReference type="SMART" id="SM00181">
    <property type="entry name" value="EGF"/>
    <property type="match status" value="3"/>
</dbReference>
<dbReference type="CDD" id="cd00112">
    <property type="entry name" value="LDLa"/>
    <property type="match status" value="2"/>
</dbReference>
<evidence type="ECO:0000256" key="7">
    <source>
        <dbReference type="PROSITE-ProRule" id="PRU00076"/>
    </source>
</evidence>
<dbReference type="EMBL" id="CAJNOR010000394">
    <property type="protein sequence ID" value="CAF0901578.1"/>
    <property type="molecule type" value="Genomic_DNA"/>
</dbReference>
<feature type="disulfide bond" evidence="8">
    <location>
        <begin position="161"/>
        <end position="176"/>
    </location>
</feature>
<comment type="caution">
    <text evidence="12">The sequence shown here is derived from an EMBL/GenBank/DDBJ whole genome shotgun (WGS) entry which is preliminary data.</text>
</comment>
<feature type="transmembrane region" description="Helical" evidence="9">
    <location>
        <begin position="1400"/>
        <end position="1426"/>
    </location>
</feature>
<dbReference type="InterPro" id="IPR017452">
    <property type="entry name" value="GPCR_Rhodpsn_7TM"/>
</dbReference>
<sequence length="1534" mass="180597">MYHTNDENRLSYDCFYTVWDMDEEWGAKVPYIRNYYLIPYCRRPDYEIEEEYSKDVKINPKELNINGNDLLNWSIPIDIAEEYEMNKNESMILNCSSGWFGKECQYTFPCDHSMTFNEIVYKTFEGRYNSDTLLTNGTCYRFIDNCNQELWPFCLDWREICDQKFDCPNGEDEKFCEELESNECNENEYRCHNGQCIPLEFVLEGPTNTDCLDGSDERDVFQNPGLGLPTQYNTDCVSFPIFRCEERTARYPQKFICGDGQYNNYAYGIDIRSLCRNNRNKQIYEQLFKSLNYIEDENCRNTFDCQIHSDFNTSKYNVFILYFYFFLYHLINKCSSQWLAFPEKPIMSGFQFIYFTNHSVNKSESYIQPVLLCFNVKKCPILTNIIMNITMINNLTCTDISIIKEHSSIYNLDNLIYHLKKIAVQCLTKGIDLSCNSSNEFHCNKSLKCISYHRVQDGHQDCYFNEDEEFLSCSLNDSRRFQCFKEYEKCLSPVAIGNGFRDCSDRKDEEIYYEGDFNKTTPYSHFCLGNAAQRLYSYNYKDSYQCQFWPCYNPYVLCDQIWDCPNGIDELNCSYTNCLINQHECRNNQLNLTICLSMSQMAVHRNEYCYGFSSESIYFIYNETNINETIFYLWKNAKCLHEKNVCLSDRRISTIDKDHVCLCDKRERYQSLDFGLPVRLPLIENALCYLKMDIYQDRKEPFASPLRLGYYPLVNSLSISQKSNSRRNKQKTSQTYLNISQTWFCNRGILIFTGQNYTKTCLCPPSYFGSQCQWQSQRISLTLQFILSRVTLVSASFQVILMLINEQDEILDQHEEILFTPLRDCRTKFNLYLLYPQRPKSFLNKYSIRIDLFNKLTLTHWTSWYLSIPFQFLPVNRISRRLIIPKEQIIKECRLSCGEHGQCLHYTNNQSKPYCLCEKGYSGRFCNETYECLCSNDSYCHSPNICICPLNRFGSKCYLKRSICSKDNNPCEKRGLCIPTDDRIDLQGYFCHCNEQYFGKHCESSSPHITLQLDKTIIKSSSFVFLHIITMFRHSKHEQTTIMKKIPIDSDTIKFYISKEFHLVYLQLLNQSYYLGIIREKFISSENISGQITSKQYCPYVKSYINSSMYEYGTIEYPKYYPFVCREYLHLMCFYDETLICTCDVDRFANCVEFNHTLDQTCQGENNCENDGRCFQNNQTCPTQSICACQHCFYGGKCQMSTKGNLLSLDPIIGYYIKPNIPFSNQPPIIQMTFTITLLILIIGLIDVILSILTFHMKNPREVGCGYYLFSSSIIAFFMIIMLGIKFLSLLLSQMHSNQNESLIACKLIDILLKSFLASNEWIIACVAIERAINTMSGTRFNKIKSKQIAKWIIPFLICLILISYFHESYYRTLLYDTDEDEQRIWCFVRYPSMVDNYNYFLTFIHFLGPLIINILSAFSIIILVARNRSNIQQDKSYNQHFKEQLKRHKHVLVSPLILVLLGSPRLIFSFLNGCMKTPRNPWFYIIGYYISFIPPILTFPIFVLPSDSYRKIFQSAIQQQIVRFRSRFLSYNI</sequence>
<comment type="subcellular location">
    <subcellularLocation>
        <location evidence="1">Membrane</location>
        <topology evidence="1">Single-pass membrane protein</topology>
    </subcellularLocation>
</comment>